<evidence type="ECO:0000313" key="4">
    <source>
        <dbReference type="Proteomes" id="UP000062043"/>
    </source>
</evidence>
<reference evidence="3 4" key="1">
    <citation type="submission" date="2014-01" db="EMBL/GenBank/DDBJ databases">
        <title>Genome sequencing of Thermococcus guaymasensis.</title>
        <authorList>
            <person name="Zhang X."/>
            <person name="Alvare G."/>
            <person name="Fristensky B."/>
            <person name="Chen L."/>
            <person name="Suen T."/>
            <person name="Chen Q."/>
            <person name="Ma K."/>
        </authorList>
    </citation>
    <scope>NUCLEOTIDE SEQUENCE [LARGE SCALE GENOMIC DNA]</scope>
    <source>
        <strain evidence="3 4">DSM 11113</strain>
    </source>
</reference>
<protein>
    <recommendedName>
        <fullName evidence="2">DUF835 domain-containing protein</fullName>
    </recommendedName>
</protein>
<dbReference type="AlphaFoldDB" id="A0A0X1KMR5"/>
<keyword evidence="1" id="KW-1133">Transmembrane helix</keyword>
<keyword evidence="1" id="KW-0472">Membrane</keyword>
<dbReference type="Pfam" id="PF05763">
    <property type="entry name" value="DUF835"/>
    <property type="match status" value="1"/>
</dbReference>
<dbReference type="PANTHER" id="PTHR33531:SF7">
    <property type="entry name" value="HYPOTHETICAL MEMBRANE PROTEIN, CONSERVED"/>
    <property type="match status" value="1"/>
</dbReference>
<feature type="transmembrane region" description="Helical" evidence="1">
    <location>
        <begin position="96"/>
        <end position="114"/>
    </location>
</feature>
<dbReference type="InterPro" id="IPR008553">
    <property type="entry name" value="DUF835"/>
</dbReference>
<dbReference type="EMBL" id="CP007140">
    <property type="protein sequence ID" value="AJC72536.1"/>
    <property type="molecule type" value="Genomic_DNA"/>
</dbReference>
<dbReference type="STRING" id="1432656.X802_10505"/>
<accession>A0A0X1KMR5</accession>
<organism evidence="3 4">
    <name type="scientific">Thermococcus guaymasensis DSM 11113</name>
    <dbReference type="NCBI Taxonomy" id="1432656"/>
    <lineage>
        <taxon>Archaea</taxon>
        <taxon>Methanobacteriati</taxon>
        <taxon>Methanobacteriota</taxon>
        <taxon>Thermococci</taxon>
        <taxon>Thermococcales</taxon>
        <taxon>Thermococcaceae</taxon>
        <taxon>Thermococcus</taxon>
    </lineage>
</organism>
<feature type="transmembrane region" description="Helical" evidence="1">
    <location>
        <begin position="120"/>
        <end position="141"/>
    </location>
</feature>
<evidence type="ECO:0000256" key="1">
    <source>
        <dbReference type="SAM" id="Phobius"/>
    </source>
</evidence>
<feature type="domain" description="DUF835" evidence="2">
    <location>
        <begin position="221"/>
        <end position="353"/>
    </location>
</feature>
<proteinExistence type="predicted"/>
<gene>
    <name evidence="3" type="ORF">X802_10505</name>
</gene>
<evidence type="ECO:0000259" key="2">
    <source>
        <dbReference type="Pfam" id="PF05763"/>
    </source>
</evidence>
<feature type="transmembrane region" description="Helical" evidence="1">
    <location>
        <begin position="153"/>
        <end position="170"/>
    </location>
</feature>
<dbReference type="PATRIC" id="fig|1432656.3.peg.2053"/>
<dbReference type="OrthoDB" id="101917at2157"/>
<sequence>MLGILNVVMRLFTWGFALYRWARKQEKSMLFLSLALWVDFLAALVQKPILENLGVSHDPETFTPLLALLAVIEAVLLLTTSLYLNERLETIKGQLLLVLASVAGSAYVLLAALFSTSSLLLMAFPMPFMGLSLMITGYTLIRREIEIKSIATLFPVGAFLLGAINITYPVTVNTEIAPYLYGAGAVFRAMMLVGMVKYALFHVAPPKTMVVNIPQGAFYVDNPRYLQTIFHKMQVAGNGVLITRNPPKDETPTFPVFWVTKVVSSAPSENVMIIRPTDIGILVDLVKKHLEMGHSIVVLDCFEYLALENGFESAFKFLLSLKDHVLNVGGTLIVVTDSSTYSEKQWRLIEKELERLEF</sequence>
<name>A0A0X1KMR5_9EURY</name>
<keyword evidence="4" id="KW-1185">Reference proteome</keyword>
<dbReference type="KEGG" id="tgy:X802_10505"/>
<feature type="transmembrane region" description="Helical" evidence="1">
    <location>
        <begin position="28"/>
        <end position="45"/>
    </location>
</feature>
<keyword evidence="1" id="KW-0812">Transmembrane</keyword>
<dbReference type="Proteomes" id="UP000062043">
    <property type="component" value="Chromosome"/>
</dbReference>
<evidence type="ECO:0000313" key="3">
    <source>
        <dbReference type="EMBL" id="AJC72536.1"/>
    </source>
</evidence>
<dbReference type="PANTHER" id="PTHR33531">
    <property type="entry name" value="RUBRERYTHRIN SUBFAMILY"/>
    <property type="match status" value="1"/>
</dbReference>
<feature type="transmembrane region" description="Helical" evidence="1">
    <location>
        <begin position="65"/>
        <end position="84"/>
    </location>
</feature>
<feature type="transmembrane region" description="Helical" evidence="1">
    <location>
        <begin position="176"/>
        <end position="200"/>
    </location>
</feature>